<keyword evidence="11" id="KW-1185">Reference proteome</keyword>
<dbReference type="CDD" id="cd13962">
    <property type="entry name" value="PT_UbiA_UBIAD1"/>
    <property type="match status" value="1"/>
</dbReference>
<dbReference type="NCBIfam" id="TIGR00751">
    <property type="entry name" value="menA"/>
    <property type="match status" value="1"/>
</dbReference>
<keyword evidence="4 8" id="KW-0808">Transferase</keyword>
<feature type="transmembrane region" description="Helical" evidence="8">
    <location>
        <begin position="226"/>
        <end position="245"/>
    </location>
</feature>
<evidence type="ECO:0000313" key="10">
    <source>
        <dbReference type="EMBL" id="GAP43723.1"/>
    </source>
</evidence>
<feature type="transmembrane region" description="Helical" evidence="8">
    <location>
        <begin position="37"/>
        <end position="56"/>
    </location>
</feature>
<feature type="transmembrane region" description="Helical" evidence="8">
    <location>
        <begin position="251"/>
        <end position="270"/>
    </location>
</feature>
<name>A0A0S7BYS5_9BACT</name>
<keyword evidence="2 8" id="KW-0474">Menaquinone biosynthesis</keyword>
<evidence type="ECO:0000256" key="5">
    <source>
        <dbReference type="ARBA" id="ARBA00022692"/>
    </source>
</evidence>
<dbReference type="PANTHER" id="PTHR13929:SF0">
    <property type="entry name" value="UBIA PRENYLTRANSFERASE DOMAIN-CONTAINING PROTEIN 1"/>
    <property type="match status" value="1"/>
</dbReference>
<comment type="catalytic activity">
    <reaction evidence="8">
        <text>an all-trans-polyprenyl diphosphate + 1,4-dihydroxy-2-naphthoate + H(+) = a 2-demethylmenaquinol + CO2 + diphosphate</text>
        <dbReference type="Rhea" id="RHEA:26478"/>
        <dbReference type="Rhea" id="RHEA-COMP:9563"/>
        <dbReference type="Rhea" id="RHEA-COMP:9564"/>
        <dbReference type="ChEBI" id="CHEBI:11173"/>
        <dbReference type="ChEBI" id="CHEBI:15378"/>
        <dbReference type="ChEBI" id="CHEBI:16526"/>
        <dbReference type="ChEBI" id="CHEBI:33019"/>
        <dbReference type="ChEBI" id="CHEBI:55437"/>
        <dbReference type="ChEBI" id="CHEBI:58914"/>
        <dbReference type="EC" id="2.5.1.74"/>
    </reaction>
</comment>
<evidence type="ECO:0000256" key="3">
    <source>
        <dbReference type="ARBA" id="ARBA00022475"/>
    </source>
</evidence>
<dbReference type="InterPro" id="IPR044878">
    <property type="entry name" value="UbiA_sf"/>
</dbReference>
<organism evidence="10">
    <name type="scientific">Lentimicrobium saccharophilum</name>
    <dbReference type="NCBI Taxonomy" id="1678841"/>
    <lineage>
        <taxon>Bacteria</taxon>
        <taxon>Pseudomonadati</taxon>
        <taxon>Bacteroidota</taxon>
        <taxon>Bacteroidia</taxon>
        <taxon>Bacteroidales</taxon>
        <taxon>Lentimicrobiaceae</taxon>
        <taxon>Lentimicrobium</taxon>
    </lineage>
</organism>
<dbReference type="STRING" id="1678841.TBC1_111881"/>
<sequence length="302" mass="32817">MKKEKYKAWIHATRPRTLPLAFSSSLMGSFVAWHDGYFSWLVFMLALLTTLFLQILSNLANDYGDSVNGADNPERVGPARTVQSGAISLREMKTAVIITAALALISGILLIGSGIGFTLSGGWLAFLGLGITAVAAAIMYTAGSKPYGYIGLGDLFVFIFFGLTGVIGTYYLHTHHINAALWLPAAALGLLSTAVLNLNNMRDVKGDALSGKRTLVVIMGSGWAKYYHALLVLGALSALALWTILNYHHPLQFIFLLMALFFARHLAVVFRNKIPAELDPQLKRLAMATFATVIIFGFSILF</sequence>
<evidence type="ECO:0000256" key="4">
    <source>
        <dbReference type="ARBA" id="ARBA00022679"/>
    </source>
</evidence>
<dbReference type="GO" id="GO:0005886">
    <property type="term" value="C:plasma membrane"/>
    <property type="evidence" value="ECO:0007669"/>
    <property type="project" value="UniProtKB-SubCell"/>
</dbReference>
<dbReference type="Gene3D" id="1.10.357.140">
    <property type="entry name" value="UbiA prenyltransferase"/>
    <property type="match status" value="1"/>
</dbReference>
<comment type="subcellular location">
    <subcellularLocation>
        <location evidence="8">Cell membrane</location>
        <topology evidence="8">Multi-pass membrane protein</topology>
    </subcellularLocation>
    <subcellularLocation>
        <location evidence="1">Membrane</location>
        <topology evidence="1">Multi-pass membrane protein</topology>
    </subcellularLocation>
</comment>
<dbReference type="InterPro" id="IPR000537">
    <property type="entry name" value="UbiA_prenyltransferase"/>
</dbReference>
<dbReference type="PATRIC" id="fig|1678841.3.peg.2101"/>
<dbReference type="InterPro" id="IPR004657">
    <property type="entry name" value="MenA"/>
</dbReference>
<evidence type="ECO:0000256" key="2">
    <source>
        <dbReference type="ARBA" id="ARBA00022428"/>
    </source>
</evidence>
<dbReference type="GO" id="GO:0009234">
    <property type="term" value="P:menaquinone biosynthetic process"/>
    <property type="evidence" value="ECO:0007669"/>
    <property type="project" value="UniProtKB-UniRule"/>
</dbReference>
<evidence type="ECO:0000256" key="9">
    <source>
        <dbReference type="NCBIfam" id="TIGR00751"/>
    </source>
</evidence>
<evidence type="ECO:0000256" key="6">
    <source>
        <dbReference type="ARBA" id="ARBA00022989"/>
    </source>
</evidence>
<reference evidence="10" key="1">
    <citation type="journal article" date="2015" name="Genome Announc.">
        <title>Draft Genome Sequence of Bacteroidales Strain TBC1, a Novel Isolate from a Methanogenic Wastewater Treatment System.</title>
        <authorList>
            <person name="Tourlousse D.M."/>
            <person name="Matsuura N."/>
            <person name="Sun L."/>
            <person name="Toyonaga M."/>
            <person name="Kuroda K."/>
            <person name="Ohashi A."/>
            <person name="Cruz R."/>
            <person name="Yamaguchi T."/>
            <person name="Sekiguchi Y."/>
        </authorList>
    </citation>
    <scope>NUCLEOTIDE SEQUENCE [LARGE SCALE GENOMIC DNA]</scope>
    <source>
        <strain evidence="10">TBC1</strain>
    </source>
</reference>
<dbReference type="RefSeq" id="WP_062041313.1">
    <property type="nucleotide sequence ID" value="NZ_DF968182.1"/>
</dbReference>
<feature type="transmembrane region" description="Helical" evidence="8">
    <location>
        <begin position="179"/>
        <end position="198"/>
    </location>
</feature>
<evidence type="ECO:0000256" key="7">
    <source>
        <dbReference type="ARBA" id="ARBA00023136"/>
    </source>
</evidence>
<dbReference type="PIRSF" id="PIRSF005355">
    <property type="entry name" value="UBIAD1"/>
    <property type="match status" value="1"/>
</dbReference>
<keyword evidence="6 8" id="KW-1133">Transmembrane helix</keyword>
<dbReference type="PANTHER" id="PTHR13929">
    <property type="entry name" value="1,4-DIHYDROXY-2-NAPHTHOATE OCTAPRENYLTRANSFERASE"/>
    <property type="match status" value="1"/>
</dbReference>
<comment type="similarity">
    <text evidence="8">Belongs to the MenA family. Type 1 subfamily.</text>
</comment>
<feature type="transmembrane region" description="Helical" evidence="8">
    <location>
        <begin position="95"/>
        <end position="117"/>
    </location>
</feature>
<evidence type="ECO:0000256" key="1">
    <source>
        <dbReference type="ARBA" id="ARBA00004141"/>
    </source>
</evidence>
<dbReference type="GO" id="GO:0046428">
    <property type="term" value="F:1,4-dihydroxy-2-naphthoate polyprenyltransferase activity"/>
    <property type="evidence" value="ECO:0007669"/>
    <property type="project" value="UniProtKB-UniRule"/>
</dbReference>
<dbReference type="UniPathway" id="UPA00079">
    <property type="reaction ID" value="UER00168"/>
</dbReference>
<dbReference type="GO" id="GO:0042371">
    <property type="term" value="P:vitamin K biosynthetic process"/>
    <property type="evidence" value="ECO:0007669"/>
    <property type="project" value="TreeGrafter"/>
</dbReference>
<keyword evidence="5 8" id="KW-0812">Transmembrane</keyword>
<dbReference type="Proteomes" id="UP000053091">
    <property type="component" value="Unassembled WGS sequence"/>
</dbReference>
<evidence type="ECO:0000256" key="8">
    <source>
        <dbReference type="HAMAP-Rule" id="MF_01937"/>
    </source>
</evidence>
<proteinExistence type="inferred from homology"/>
<comment type="pathway">
    <text evidence="8">Quinol/quinone metabolism; menaquinone biosynthesis; menaquinol from 1,4-dihydroxy-2-naphthoate: step 1/2.</text>
</comment>
<evidence type="ECO:0000313" key="11">
    <source>
        <dbReference type="Proteomes" id="UP000053091"/>
    </source>
</evidence>
<dbReference type="EMBL" id="DF968182">
    <property type="protein sequence ID" value="GAP43723.1"/>
    <property type="molecule type" value="Genomic_DNA"/>
</dbReference>
<comment type="function">
    <text evidence="8">Conversion of 1,4-dihydroxy-2-naphthoate (DHNA) to demethylmenaquinone (DMK).</text>
</comment>
<gene>
    <name evidence="8" type="primary">menA</name>
    <name evidence="10" type="ORF">TBC1_111881</name>
</gene>
<protein>
    <recommendedName>
        <fullName evidence="8 9">1,4-dihydroxy-2-naphthoate octaprenyltransferase</fullName>
        <shortName evidence="8">DHNA-octaprenyltransferase</shortName>
        <ecNumber evidence="8 9">2.5.1.74</ecNumber>
    </recommendedName>
</protein>
<keyword evidence="7 8" id="KW-0472">Membrane</keyword>
<dbReference type="NCBIfam" id="NF004750">
    <property type="entry name" value="PRK06080.1-2"/>
    <property type="match status" value="1"/>
</dbReference>
<dbReference type="Pfam" id="PF01040">
    <property type="entry name" value="UbiA"/>
    <property type="match status" value="1"/>
</dbReference>
<feature type="transmembrane region" description="Helical" evidence="8">
    <location>
        <begin position="282"/>
        <end position="301"/>
    </location>
</feature>
<dbReference type="InterPro" id="IPR026046">
    <property type="entry name" value="UBIAD1"/>
</dbReference>
<feature type="transmembrane region" description="Helical" evidence="8">
    <location>
        <begin position="155"/>
        <end position="173"/>
    </location>
</feature>
<dbReference type="AlphaFoldDB" id="A0A0S7BYS5"/>
<dbReference type="HAMAP" id="MF_01937">
    <property type="entry name" value="MenA_1"/>
    <property type="match status" value="1"/>
</dbReference>
<dbReference type="EC" id="2.5.1.74" evidence="8 9"/>
<dbReference type="OrthoDB" id="9767568at2"/>
<feature type="transmembrane region" description="Helical" evidence="8">
    <location>
        <begin position="123"/>
        <end position="143"/>
    </location>
</feature>
<keyword evidence="3 8" id="KW-1003">Cell membrane</keyword>
<accession>A0A0S7BYS5</accession>